<dbReference type="EMBL" id="NBSK02000002">
    <property type="protein sequence ID" value="KAJ0220435.1"/>
    <property type="molecule type" value="Genomic_DNA"/>
</dbReference>
<evidence type="ECO:0000313" key="1">
    <source>
        <dbReference type="EMBL" id="KAJ0220435.1"/>
    </source>
</evidence>
<dbReference type="Proteomes" id="UP000235145">
    <property type="component" value="Unassembled WGS sequence"/>
</dbReference>
<gene>
    <name evidence="1" type="ORF">LSAT_V11C200053670</name>
</gene>
<proteinExistence type="predicted"/>
<sequence>MYLLKHYQQLGNTHQAIVFYIVEFMSKFSVSGIWKRWRESYPKDVFSGRGEEHQADSSKDLSSKIRNQLAIIALKSFCRTLTFVSDLSIR</sequence>
<dbReference type="AlphaFoldDB" id="A0A9R1XMJ9"/>
<evidence type="ECO:0000313" key="2">
    <source>
        <dbReference type="Proteomes" id="UP000235145"/>
    </source>
</evidence>
<reference evidence="1 2" key="1">
    <citation type="journal article" date="2017" name="Nat. Commun.">
        <title>Genome assembly with in vitro proximity ligation data and whole-genome triplication in lettuce.</title>
        <authorList>
            <person name="Reyes-Chin-Wo S."/>
            <person name="Wang Z."/>
            <person name="Yang X."/>
            <person name="Kozik A."/>
            <person name="Arikit S."/>
            <person name="Song C."/>
            <person name="Xia L."/>
            <person name="Froenicke L."/>
            <person name="Lavelle D.O."/>
            <person name="Truco M.J."/>
            <person name="Xia R."/>
            <person name="Zhu S."/>
            <person name="Xu C."/>
            <person name="Xu H."/>
            <person name="Xu X."/>
            <person name="Cox K."/>
            <person name="Korf I."/>
            <person name="Meyers B.C."/>
            <person name="Michelmore R.W."/>
        </authorList>
    </citation>
    <scope>NUCLEOTIDE SEQUENCE [LARGE SCALE GENOMIC DNA]</scope>
    <source>
        <strain evidence="2">cv. Salinas</strain>
        <tissue evidence="1">Seedlings</tissue>
    </source>
</reference>
<protein>
    <submittedName>
        <fullName evidence="1">Uncharacterized protein</fullName>
    </submittedName>
</protein>
<name>A0A9R1XMJ9_LACSA</name>
<accession>A0A9R1XMJ9</accession>
<keyword evidence="2" id="KW-1185">Reference proteome</keyword>
<organism evidence="1 2">
    <name type="scientific">Lactuca sativa</name>
    <name type="common">Garden lettuce</name>
    <dbReference type="NCBI Taxonomy" id="4236"/>
    <lineage>
        <taxon>Eukaryota</taxon>
        <taxon>Viridiplantae</taxon>
        <taxon>Streptophyta</taxon>
        <taxon>Embryophyta</taxon>
        <taxon>Tracheophyta</taxon>
        <taxon>Spermatophyta</taxon>
        <taxon>Magnoliopsida</taxon>
        <taxon>eudicotyledons</taxon>
        <taxon>Gunneridae</taxon>
        <taxon>Pentapetalae</taxon>
        <taxon>asterids</taxon>
        <taxon>campanulids</taxon>
        <taxon>Asterales</taxon>
        <taxon>Asteraceae</taxon>
        <taxon>Cichorioideae</taxon>
        <taxon>Cichorieae</taxon>
        <taxon>Lactucinae</taxon>
        <taxon>Lactuca</taxon>
    </lineage>
</organism>
<comment type="caution">
    <text evidence="1">The sequence shown here is derived from an EMBL/GenBank/DDBJ whole genome shotgun (WGS) entry which is preliminary data.</text>
</comment>